<dbReference type="GO" id="GO:1990756">
    <property type="term" value="F:ubiquitin-like ligase-substrate adaptor activity"/>
    <property type="evidence" value="ECO:0007669"/>
    <property type="project" value="TreeGrafter"/>
</dbReference>
<dbReference type="Proteomes" id="UP001209878">
    <property type="component" value="Unassembled WGS sequence"/>
</dbReference>
<dbReference type="InterPro" id="IPR011029">
    <property type="entry name" value="DEATH-like_dom_sf"/>
</dbReference>
<dbReference type="CDD" id="cd01671">
    <property type="entry name" value="CARD"/>
    <property type="match status" value="1"/>
</dbReference>
<dbReference type="Gene3D" id="1.10.533.10">
    <property type="entry name" value="Death Domain, Fas"/>
    <property type="match status" value="1"/>
</dbReference>
<dbReference type="GO" id="GO:0043161">
    <property type="term" value="P:proteasome-mediated ubiquitin-dependent protein catabolic process"/>
    <property type="evidence" value="ECO:0007669"/>
    <property type="project" value="TreeGrafter"/>
</dbReference>
<dbReference type="SUPFAM" id="SSF48452">
    <property type="entry name" value="TPR-like"/>
    <property type="match status" value="1"/>
</dbReference>
<accession>A0AAD9PBY6</accession>
<dbReference type="InterPro" id="IPR042476">
    <property type="entry name" value="APPBP2"/>
</dbReference>
<dbReference type="Gene3D" id="1.25.40.10">
    <property type="entry name" value="Tetratricopeptide repeat domain"/>
    <property type="match status" value="2"/>
</dbReference>
<dbReference type="PANTHER" id="PTHR46575">
    <property type="entry name" value="AMYLOID PROTEIN-BINDING PROTEIN 2"/>
    <property type="match status" value="1"/>
</dbReference>
<evidence type="ECO:0000313" key="3">
    <source>
        <dbReference type="EMBL" id="KAK2191884.1"/>
    </source>
</evidence>
<dbReference type="AlphaFoldDB" id="A0AAD9PBY6"/>
<evidence type="ECO:0000259" key="2">
    <source>
        <dbReference type="PROSITE" id="PS50209"/>
    </source>
</evidence>
<dbReference type="InterPro" id="IPR001315">
    <property type="entry name" value="CARD"/>
</dbReference>
<gene>
    <name evidence="3" type="ORF">NP493_43g02041</name>
</gene>
<dbReference type="PANTHER" id="PTHR46575:SF1">
    <property type="entry name" value="AMYLOID PROTEIN-BINDING PROTEIN 2"/>
    <property type="match status" value="1"/>
</dbReference>
<dbReference type="SMART" id="SM00028">
    <property type="entry name" value="TPR"/>
    <property type="match status" value="2"/>
</dbReference>
<dbReference type="SUPFAM" id="SSF47986">
    <property type="entry name" value="DEATH domain"/>
    <property type="match status" value="1"/>
</dbReference>
<dbReference type="Pfam" id="PF00619">
    <property type="entry name" value="CARD"/>
    <property type="match status" value="1"/>
</dbReference>
<dbReference type="EMBL" id="JAODUO010000043">
    <property type="protein sequence ID" value="KAK2191884.1"/>
    <property type="molecule type" value="Genomic_DNA"/>
</dbReference>
<evidence type="ECO:0000256" key="1">
    <source>
        <dbReference type="SAM" id="MobiDB-lite"/>
    </source>
</evidence>
<comment type="caution">
    <text evidence="3">The sequence shown here is derived from an EMBL/GenBank/DDBJ whole genome shotgun (WGS) entry which is preliminary data.</text>
</comment>
<sequence length="768" mass="87259">MSTIQHQKSQRLHVNRVALIQELNVAHVLPHLIKSGVITDEDRKSIVAAKTTHNKTRRLLDLLPQKGRGINWYEVFREALIYPNTYSGDTRKKYQILVAFLDNTIIPAPQKFREASGYARTESRLPHLPAIGISDTVGKTQSASYVTFAPSQELYTNGKMSSGKDTEPDMKSTGSSTVPVLKHFATIIREPQEHFQRLEKSGNQEDATQLEKEQDVLRKMRNLEVMFVLERRGQIPDGAELCFSRAMEDVLADSSVYHLYYKYFWQVKLTHNIDMMADIGNSFIRFLERLKDSRNDELREQVVKSAFKLFKFMCDYGLYYQSEVLLFALTRYLSTHTCVETRVAMWEAYVKMMHVSNINVKYHEANQSRNMAKNISYNIKDDKHLLDKSELHREQSVMMREHDSVLQAVPLAEKAFKEVAPTDQQGIVEALCNLALVHSMQGELKKSQQLAVEAVKHAKGYFGTHHPLYVKALLHYCHYSNEFVQDTMGVEVAREAVAMAEKLYGGATTLLLAQAHQILATALLVLDADTASGSDEHYREAETALDMARLVLPYDHPLLALFRFTLAQSLQWRSMTQSSEDAIASLTLAETEAQAALRVFKISWGANSLKAGQAHNLMAQIYAKMTRWEEAEQTLLTSYALHRQTLPAKCYHMQLMKATLGTFYRTIGRPLDAIQLLKDVTDNSDACGGMYIKWVHICCETLISQMKATNQDKEANTYQVALVNWLNKNRQLNRSVTWADLHAPPQTYKRVTDGATEGAGEGSRTKKD</sequence>
<dbReference type="GO" id="GO:0006886">
    <property type="term" value="P:intracellular protein transport"/>
    <property type="evidence" value="ECO:0007669"/>
    <property type="project" value="InterPro"/>
</dbReference>
<dbReference type="GO" id="GO:0031462">
    <property type="term" value="C:Cul2-RING ubiquitin ligase complex"/>
    <property type="evidence" value="ECO:0007669"/>
    <property type="project" value="TreeGrafter"/>
</dbReference>
<dbReference type="InterPro" id="IPR011990">
    <property type="entry name" value="TPR-like_helical_dom_sf"/>
</dbReference>
<protein>
    <recommendedName>
        <fullName evidence="2">CARD domain-containing protein</fullName>
    </recommendedName>
</protein>
<feature type="region of interest" description="Disordered" evidence="1">
    <location>
        <begin position="157"/>
        <end position="176"/>
    </location>
</feature>
<name>A0AAD9PBY6_RIDPI</name>
<feature type="region of interest" description="Disordered" evidence="1">
    <location>
        <begin position="749"/>
        <end position="768"/>
    </location>
</feature>
<dbReference type="InterPro" id="IPR019734">
    <property type="entry name" value="TPR_rpt"/>
</dbReference>
<dbReference type="GO" id="GO:0042981">
    <property type="term" value="P:regulation of apoptotic process"/>
    <property type="evidence" value="ECO:0007669"/>
    <property type="project" value="InterPro"/>
</dbReference>
<proteinExistence type="predicted"/>
<evidence type="ECO:0000313" key="4">
    <source>
        <dbReference type="Proteomes" id="UP001209878"/>
    </source>
</evidence>
<reference evidence="3" key="1">
    <citation type="journal article" date="2023" name="Mol. Biol. Evol.">
        <title>Third-Generation Sequencing Reveals the Adaptive Role of the Epigenome in Three Deep-Sea Polychaetes.</title>
        <authorList>
            <person name="Perez M."/>
            <person name="Aroh O."/>
            <person name="Sun Y."/>
            <person name="Lan Y."/>
            <person name="Juniper S.K."/>
            <person name="Young C.R."/>
            <person name="Angers B."/>
            <person name="Qian P.Y."/>
        </authorList>
    </citation>
    <scope>NUCLEOTIDE SEQUENCE</scope>
    <source>
        <strain evidence="3">R07B-5</strain>
    </source>
</reference>
<organism evidence="3 4">
    <name type="scientific">Ridgeia piscesae</name>
    <name type="common">Tubeworm</name>
    <dbReference type="NCBI Taxonomy" id="27915"/>
    <lineage>
        <taxon>Eukaryota</taxon>
        <taxon>Metazoa</taxon>
        <taxon>Spiralia</taxon>
        <taxon>Lophotrochozoa</taxon>
        <taxon>Annelida</taxon>
        <taxon>Polychaeta</taxon>
        <taxon>Sedentaria</taxon>
        <taxon>Canalipalpata</taxon>
        <taxon>Sabellida</taxon>
        <taxon>Siboglinidae</taxon>
        <taxon>Ridgeia</taxon>
    </lineage>
</organism>
<feature type="domain" description="CARD" evidence="2">
    <location>
        <begin position="4"/>
        <end position="68"/>
    </location>
</feature>
<dbReference type="PROSITE" id="PS50209">
    <property type="entry name" value="CARD"/>
    <property type="match status" value="1"/>
</dbReference>
<keyword evidence="4" id="KW-1185">Reference proteome</keyword>